<dbReference type="EMBL" id="JANPWB010000016">
    <property type="protein sequence ID" value="KAJ1082882.1"/>
    <property type="molecule type" value="Genomic_DNA"/>
</dbReference>
<keyword evidence="4" id="KW-1185">Reference proteome</keyword>
<feature type="compositionally biased region" description="Polar residues" evidence="2">
    <location>
        <begin position="34"/>
        <end position="47"/>
    </location>
</feature>
<proteinExistence type="predicted"/>
<feature type="region of interest" description="Disordered" evidence="2">
    <location>
        <begin position="34"/>
        <end position="56"/>
    </location>
</feature>
<name>A0AAV7KVW1_PLEWA</name>
<protein>
    <submittedName>
        <fullName evidence="3">Uncharacterized protein</fullName>
    </submittedName>
</protein>
<organism evidence="3 4">
    <name type="scientific">Pleurodeles waltl</name>
    <name type="common">Iberian ribbed newt</name>
    <dbReference type="NCBI Taxonomy" id="8319"/>
    <lineage>
        <taxon>Eukaryota</taxon>
        <taxon>Metazoa</taxon>
        <taxon>Chordata</taxon>
        <taxon>Craniata</taxon>
        <taxon>Vertebrata</taxon>
        <taxon>Euteleostomi</taxon>
        <taxon>Amphibia</taxon>
        <taxon>Batrachia</taxon>
        <taxon>Caudata</taxon>
        <taxon>Salamandroidea</taxon>
        <taxon>Salamandridae</taxon>
        <taxon>Pleurodelinae</taxon>
        <taxon>Pleurodeles</taxon>
    </lineage>
</organism>
<dbReference type="Proteomes" id="UP001066276">
    <property type="component" value="Chromosome 12"/>
</dbReference>
<evidence type="ECO:0000256" key="2">
    <source>
        <dbReference type="SAM" id="MobiDB-lite"/>
    </source>
</evidence>
<evidence type="ECO:0000256" key="1">
    <source>
        <dbReference type="SAM" id="Coils"/>
    </source>
</evidence>
<reference evidence="3" key="1">
    <citation type="journal article" date="2022" name="bioRxiv">
        <title>Sequencing and chromosome-scale assembly of the giantPleurodeles waltlgenome.</title>
        <authorList>
            <person name="Brown T."/>
            <person name="Elewa A."/>
            <person name="Iarovenko S."/>
            <person name="Subramanian E."/>
            <person name="Araus A.J."/>
            <person name="Petzold A."/>
            <person name="Susuki M."/>
            <person name="Suzuki K.-i.T."/>
            <person name="Hayashi T."/>
            <person name="Toyoda A."/>
            <person name="Oliveira C."/>
            <person name="Osipova E."/>
            <person name="Leigh N.D."/>
            <person name="Simon A."/>
            <person name="Yun M.H."/>
        </authorList>
    </citation>
    <scope>NUCLEOTIDE SEQUENCE</scope>
    <source>
        <strain evidence="3">20211129_DDA</strain>
        <tissue evidence="3">Liver</tissue>
    </source>
</reference>
<feature type="coiled-coil region" evidence="1">
    <location>
        <begin position="111"/>
        <end position="138"/>
    </location>
</feature>
<sequence>MPHVPDFASYILQDREGKCIEGHQSNTITYSVQPQGQLQRVTRQAGATDTGPEEEPSRAALMEAIQGSREDLEGKIDTMMLEVGLLHADLRKVLGRVTDNEVPISTMGKEITAFKEQVTKLTEATKTLENRAEDAEGRCTSWGFQTEQRGAQLRLSCRIELQIY</sequence>
<comment type="caution">
    <text evidence="3">The sequence shown here is derived from an EMBL/GenBank/DDBJ whole genome shotgun (WGS) entry which is preliminary data.</text>
</comment>
<dbReference type="AlphaFoldDB" id="A0AAV7KVW1"/>
<gene>
    <name evidence="3" type="ORF">NDU88_003045</name>
</gene>
<evidence type="ECO:0000313" key="4">
    <source>
        <dbReference type="Proteomes" id="UP001066276"/>
    </source>
</evidence>
<dbReference type="SUPFAM" id="SSF57997">
    <property type="entry name" value="Tropomyosin"/>
    <property type="match status" value="1"/>
</dbReference>
<accession>A0AAV7KVW1</accession>
<keyword evidence="1" id="KW-0175">Coiled coil</keyword>
<evidence type="ECO:0000313" key="3">
    <source>
        <dbReference type="EMBL" id="KAJ1082882.1"/>
    </source>
</evidence>
<dbReference type="Gene3D" id="1.20.5.340">
    <property type="match status" value="1"/>
</dbReference>